<dbReference type="EMBL" id="ASPP01009833">
    <property type="protein sequence ID" value="ETO23590.1"/>
    <property type="molecule type" value="Genomic_DNA"/>
</dbReference>
<protein>
    <submittedName>
        <fullName evidence="2">Uncharacterized protein</fullName>
    </submittedName>
</protein>
<accession>X6NBC2</accession>
<keyword evidence="1" id="KW-0175">Coiled coil</keyword>
<gene>
    <name evidence="2" type="ORF">RFI_13588</name>
</gene>
<keyword evidence="3" id="KW-1185">Reference proteome</keyword>
<proteinExistence type="predicted"/>
<feature type="coiled-coil region" evidence="1">
    <location>
        <begin position="2"/>
        <end position="147"/>
    </location>
</feature>
<reference evidence="2 3" key="1">
    <citation type="journal article" date="2013" name="Curr. Biol.">
        <title>The Genome of the Foraminiferan Reticulomyxa filosa.</title>
        <authorList>
            <person name="Glockner G."/>
            <person name="Hulsmann N."/>
            <person name="Schleicher M."/>
            <person name="Noegel A.A."/>
            <person name="Eichinger L."/>
            <person name="Gallinger C."/>
            <person name="Pawlowski J."/>
            <person name="Sierra R."/>
            <person name="Euteneuer U."/>
            <person name="Pillet L."/>
            <person name="Moustafa A."/>
            <person name="Platzer M."/>
            <person name="Groth M."/>
            <person name="Szafranski K."/>
            <person name="Schliwa M."/>
        </authorList>
    </citation>
    <scope>NUCLEOTIDE SEQUENCE [LARGE SCALE GENOMIC DNA]</scope>
</reference>
<dbReference type="Proteomes" id="UP000023152">
    <property type="component" value="Unassembled WGS sequence"/>
</dbReference>
<evidence type="ECO:0000313" key="2">
    <source>
        <dbReference type="EMBL" id="ETO23590.1"/>
    </source>
</evidence>
<name>X6NBC2_RETFI</name>
<evidence type="ECO:0000313" key="3">
    <source>
        <dbReference type="Proteomes" id="UP000023152"/>
    </source>
</evidence>
<sequence>MQQDLEMKRKEFEMKKTMLQDREGDLANINNEVEEAQSLAEQYFDVTLDISFLFICFCLRLEKCKQQYEIMEEELKVLSDDIITLKGTIEQQAMDMEKIRAEVNLKKRLKNQVQKKVEIVRHQLTKLEKETRRLDELKQIQQVERQKTR</sequence>
<evidence type="ECO:0000256" key="1">
    <source>
        <dbReference type="SAM" id="Coils"/>
    </source>
</evidence>
<dbReference type="AlphaFoldDB" id="X6NBC2"/>
<comment type="caution">
    <text evidence="2">The sequence shown here is derived from an EMBL/GenBank/DDBJ whole genome shotgun (WGS) entry which is preliminary data.</text>
</comment>
<organism evidence="2 3">
    <name type="scientific">Reticulomyxa filosa</name>
    <dbReference type="NCBI Taxonomy" id="46433"/>
    <lineage>
        <taxon>Eukaryota</taxon>
        <taxon>Sar</taxon>
        <taxon>Rhizaria</taxon>
        <taxon>Retaria</taxon>
        <taxon>Foraminifera</taxon>
        <taxon>Monothalamids</taxon>
        <taxon>Reticulomyxidae</taxon>
        <taxon>Reticulomyxa</taxon>
    </lineage>
</organism>